<reference evidence="3 4" key="1">
    <citation type="journal article" date="2009" name="Stand. Genomic Sci.">
        <title>Complete genome sequence of Stackebrandtia nassauensis type strain (LLR-40K-21).</title>
        <authorList>
            <person name="Munk C."/>
            <person name="Lapidus A."/>
            <person name="Copeland A."/>
            <person name="Jando M."/>
            <person name="Mayilraj S."/>
            <person name="Glavina Del Rio T."/>
            <person name="Nolan M."/>
            <person name="Chen F."/>
            <person name="Lucas S."/>
            <person name="Tice H."/>
            <person name="Cheng J.F."/>
            <person name="Han C."/>
            <person name="Detter J.C."/>
            <person name="Bruce D."/>
            <person name="Goodwin L."/>
            <person name="Chain P."/>
            <person name="Pitluck S."/>
            <person name="Goker M."/>
            <person name="Ovchinikova G."/>
            <person name="Pati A."/>
            <person name="Ivanova N."/>
            <person name="Mavromatis K."/>
            <person name="Chen A."/>
            <person name="Palaniappan K."/>
            <person name="Land M."/>
            <person name="Hauser L."/>
            <person name="Chang Y.J."/>
            <person name="Jeffries C.D."/>
            <person name="Bristow J."/>
            <person name="Eisen J.A."/>
            <person name="Markowitz V."/>
            <person name="Hugenholtz P."/>
            <person name="Kyrpides N.C."/>
            <person name="Klenk H.P."/>
        </authorList>
    </citation>
    <scope>NUCLEOTIDE SEQUENCE [LARGE SCALE GENOMIC DNA]</scope>
    <source>
        <strain evidence="4">DSM 44728 / CIP 108903 / NRRL B-16338 / NBRC 102104 / LLR-40K-21</strain>
    </source>
</reference>
<keyword evidence="2" id="KW-1133">Transmembrane helix</keyword>
<dbReference type="Proteomes" id="UP000000844">
    <property type="component" value="Chromosome"/>
</dbReference>
<feature type="region of interest" description="Disordered" evidence="1">
    <location>
        <begin position="1"/>
        <end position="26"/>
    </location>
</feature>
<gene>
    <name evidence="3" type="ordered locus">Snas_1178</name>
</gene>
<proteinExistence type="predicted"/>
<protein>
    <submittedName>
        <fullName evidence="3">Uncharacterized protein</fullName>
    </submittedName>
</protein>
<dbReference type="HOGENOM" id="CLU_2107518_0_0_11"/>
<keyword evidence="4" id="KW-1185">Reference proteome</keyword>
<keyword evidence="2" id="KW-0812">Transmembrane</keyword>
<dbReference type="STRING" id="446470.Snas_1178"/>
<evidence type="ECO:0000256" key="2">
    <source>
        <dbReference type="SAM" id="Phobius"/>
    </source>
</evidence>
<dbReference type="eggNOG" id="ENOG502ZGRW">
    <property type="taxonomic scope" value="Bacteria"/>
</dbReference>
<organism evidence="3 4">
    <name type="scientific">Stackebrandtia nassauensis (strain DSM 44728 / CIP 108903 / NRRL B-16338 / NBRC 102104 / LLR-40K-21)</name>
    <dbReference type="NCBI Taxonomy" id="446470"/>
    <lineage>
        <taxon>Bacteria</taxon>
        <taxon>Bacillati</taxon>
        <taxon>Actinomycetota</taxon>
        <taxon>Actinomycetes</taxon>
        <taxon>Glycomycetales</taxon>
        <taxon>Glycomycetaceae</taxon>
        <taxon>Stackebrandtia</taxon>
    </lineage>
</organism>
<feature type="compositionally biased region" description="Polar residues" evidence="1">
    <location>
        <begin position="1"/>
        <end position="10"/>
    </location>
</feature>
<sequence length="115" mass="12161">MAYMSLSQTDAAARSARHPRDPEPVPSTKAAAAYALSVLALATAPFLGGVIPAIITLRLSAQADADIAASEGFLLGAARNRRARKNAFLAFGITGLAILTLFTWWVFRETVQSVS</sequence>
<dbReference type="EMBL" id="CP001778">
    <property type="protein sequence ID" value="ADD40888.1"/>
    <property type="molecule type" value="Genomic_DNA"/>
</dbReference>
<name>D3QB71_STANL</name>
<feature type="transmembrane region" description="Helical" evidence="2">
    <location>
        <begin position="87"/>
        <end position="107"/>
    </location>
</feature>
<dbReference type="AlphaFoldDB" id="D3QB71"/>
<evidence type="ECO:0000313" key="4">
    <source>
        <dbReference type="Proteomes" id="UP000000844"/>
    </source>
</evidence>
<feature type="transmembrane region" description="Helical" evidence="2">
    <location>
        <begin position="31"/>
        <end position="55"/>
    </location>
</feature>
<accession>D3QB71</accession>
<evidence type="ECO:0000313" key="3">
    <source>
        <dbReference type="EMBL" id="ADD40888.1"/>
    </source>
</evidence>
<evidence type="ECO:0000256" key="1">
    <source>
        <dbReference type="SAM" id="MobiDB-lite"/>
    </source>
</evidence>
<keyword evidence="2" id="KW-0472">Membrane</keyword>
<dbReference type="KEGG" id="sna:Snas_1178"/>